<feature type="region of interest" description="Disordered" evidence="3">
    <location>
        <begin position="260"/>
        <end position="279"/>
    </location>
</feature>
<reference evidence="4 5" key="1">
    <citation type="submission" date="2018-03" db="EMBL/GenBank/DDBJ databases">
        <title>Genomic Encyclopedia of Archaeal and Bacterial Type Strains, Phase II (KMG-II): from individual species to whole genera.</title>
        <authorList>
            <person name="Goeker M."/>
        </authorList>
    </citation>
    <scope>NUCLEOTIDE SEQUENCE [LARGE SCALE GENOMIC DNA]</scope>
    <source>
        <strain evidence="4 5">DSM 19711</strain>
    </source>
</reference>
<comment type="similarity">
    <text evidence="1">Belongs to the short-chain dehydrogenases/reductases (SDR) family.</text>
</comment>
<dbReference type="GO" id="GO:0016491">
    <property type="term" value="F:oxidoreductase activity"/>
    <property type="evidence" value="ECO:0007669"/>
    <property type="project" value="UniProtKB-KW"/>
</dbReference>
<protein>
    <submittedName>
        <fullName evidence="4">Short subunit dehydrogenase</fullName>
    </submittedName>
</protein>
<dbReference type="AlphaFoldDB" id="A0A2T0R726"/>
<dbReference type="SUPFAM" id="SSF51735">
    <property type="entry name" value="NAD(P)-binding Rossmann-fold domains"/>
    <property type="match status" value="1"/>
</dbReference>
<evidence type="ECO:0000256" key="3">
    <source>
        <dbReference type="SAM" id="MobiDB-lite"/>
    </source>
</evidence>
<name>A0A2T0R726_9ACTN</name>
<accession>A0A2T0R726</accession>
<dbReference type="InterPro" id="IPR002347">
    <property type="entry name" value="SDR_fam"/>
</dbReference>
<sequence>MSWNPTDLPGQHGRTFAVTGSTAGIGYFAAEQLATTGARVVLASRSPGRLERAAASIRREVPGADVTTVVLDLASLASVRRAAAELLALDRLDGILLNGGSMSTRRHATTQDGFSELLGTHVVANVALTTALLPALGGPAPRVVHTTTGFVGRWKARVEDVTTPQRGFLRSYTWAKTVTELYAYELHRRLRAAGHPVQSVLTFPGVGVDARTPARDGVFDPRTQTRRNPFSPWAQGKDAAAWAGVRGLLDPALGGGELLGPADGRRGLPEVAGPRPHTAHPDPALLARVWEQLHELSGTPAPGFDRAA</sequence>
<dbReference type="PANTHER" id="PTHR24320:SF148">
    <property type="entry name" value="NAD(P)-BINDING ROSSMANN-FOLD SUPERFAMILY PROTEIN"/>
    <property type="match status" value="1"/>
</dbReference>
<evidence type="ECO:0000256" key="1">
    <source>
        <dbReference type="ARBA" id="ARBA00006484"/>
    </source>
</evidence>
<dbReference type="RefSeq" id="WP_170127131.1">
    <property type="nucleotide sequence ID" value="NZ_PVZF01000003.1"/>
</dbReference>
<dbReference type="Pfam" id="PF00106">
    <property type="entry name" value="adh_short"/>
    <property type="match status" value="1"/>
</dbReference>
<gene>
    <name evidence="4" type="ORF">CLV37_103388</name>
</gene>
<proteinExistence type="inferred from homology"/>
<dbReference type="InterPro" id="IPR036291">
    <property type="entry name" value="NAD(P)-bd_dom_sf"/>
</dbReference>
<evidence type="ECO:0000256" key="2">
    <source>
        <dbReference type="ARBA" id="ARBA00023002"/>
    </source>
</evidence>
<dbReference type="PANTHER" id="PTHR24320">
    <property type="entry name" value="RETINOL DEHYDROGENASE"/>
    <property type="match status" value="1"/>
</dbReference>
<evidence type="ECO:0000313" key="5">
    <source>
        <dbReference type="Proteomes" id="UP000238083"/>
    </source>
</evidence>
<organism evidence="4 5">
    <name type="scientific">Kineococcus rhizosphaerae</name>
    <dbReference type="NCBI Taxonomy" id="559628"/>
    <lineage>
        <taxon>Bacteria</taxon>
        <taxon>Bacillati</taxon>
        <taxon>Actinomycetota</taxon>
        <taxon>Actinomycetes</taxon>
        <taxon>Kineosporiales</taxon>
        <taxon>Kineosporiaceae</taxon>
        <taxon>Kineococcus</taxon>
    </lineage>
</organism>
<dbReference type="Gene3D" id="3.40.50.720">
    <property type="entry name" value="NAD(P)-binding Rossmann-like Domain"/>
    <property type="match status" value="1"/>
</dbReference>
<feature type="region of interest" description="Disordered" evidence="3">
    <location>
        <begin position="214"/>
        <end position="234"/>
    </location>
</feature>
<comment type="caution">
    <text evidence="4">The sequence shown here is derived from an EMBL/GenBank/DDBJ whole genome shotgun (WGS) entry which is preliminary data.</text>
</comment>
<dbReference type="Proteomes" id="UP000238083">
    <property type="component" value="Unassembled WGS sequence"/>
</dbReference>
<evidence type="ECO:0000313" key="4">
    <source>
        <dbReference type="EMBL" id="PRY16953.1"/>
    </source>
</evidence>
<keyword evidence="5" id="KW-1185">Reference proteome</keyword>
<keyword evidence="2" id="KW-0560">Oxidoreductase</keyword>
<dbReference type="EMBL" id="PVZF01000003">
    <property type="protein sequence ID" value="PRY16953.1"/>
    <property type="molecule type" value="Genomic_DNA"/>
</dbReference>